<feature type="non-terminal residue" evidence="1">
    <location>
        <position position="1"/>
    </location>
</feature>
<protein>
    <submittedName>
        <fullName evidence="1">Uncharacterized protein</fullName>
    </submittedName>
</protein>
<name>A0ABD0KKL2_9CAEN</name>
<reference evidence="1 2" key="1">
    <citation type="journal article" date="2023" name="Sci. Data">
        <title>Genome assembly of the Korean intertidal mud-creeper Batillaria attramentaria.</title>
        <authorList>
            <person name="Patra A.K."/>
            <person name="Ho P.T."/>
            <person name="Jun S."/>
            <person name="Lee S.J."/>
            <person name="Kim Y."/>
            <person name="Won Y.J."/>
        </authorList>
    </citation>
    <scope>NUCLEOTIDE SEQUENCE [LARGE SCALE GENOMIC DNA]</scope>
    <source>
        <strain evidence="1">Wonlab-2016</strain>
    </source>
</reference>
<evidence type="ECO:0000313" key="2">
    <source>
        <dbReference type="Proteomes" id="UP001519460"/>
    </source>
</evidence>
<evidence type="ECO:0000313" key="1">
    <source>
        <dbReference type="EMBL" id="KAK7487636.1"/>
    </source>
</evidence>
<proteinExistence type="predicted"/>
<dbReference type="AlphaFoldDB" id="A0ABD0KKL2"/>
<comment type="caution">
    <text evidence="1">The sequence shown here is derived from an EMBL/GenBank/DDBJ whole genome shotgun (WGS) entry which is preliminary data.</text>
</comment>
<organism evidence="1 2">
    <name type="scientific">Batillaria attramentaria</name>
    <dbReference type="NCBI Taxonomy" id="370345"/>
    <lineage>
        <taxon>Eukaryota</taxon>
        <taxon>Metazoa</taxon>
        <taxon>Spiralia</taxon>
        <taxon>Lophotrochozoa</taxon>
        <taxon>Mollusca</taxon>
        <taxon>Gastropoda</taxon>
        <taxon>Caenogastropoda</taxon>
        <taxon>Sorbeoconcha</taxon>
        <taxon>Cerithioidea</taxon>
        <taxon>Batillariidae</taxon>
        <taxon>Batillaria</taxon>
    </lineage>
</organism>
<dbReference type="Proteomes" id="UP001519460">
    <property type="component" value="Unassembled WGS sequence"/>
</dbReference>
<dbReference type="EMBL" id="JACVVK020000162">
    <property type="protein sequence ID" value="KAK7487636.1"/>
    <property type="molecule type" value="Genomic_DNA"/>
</dbReference>
<feature type="non-terminal residue" evidence="1">
    <location>
        <position position="68"/>
    </location>
</feature>
<sequence>KTQLSKGRHAGFCQSAGVVDSKCDQLPQLKWQWPGQLTPTLRKRLLRLKIYVDFGAFLSSVWASSGHR</sequence>
<gene>
    <name evidence="1" type="ORF">BaRGS_00021186</name>
</gene>
<accession>A0ABD0KKL2</accession>
<keyword evidence="2" id="KW-1185">Reference proteome</keyword>